<dbReference type="Proteomes" id="UP001148838">
    <property type="component" value="Unassembled WGS sequence"/>
</dbReference>
<gene>
    <name evidence="1" type="ORF">ANN_03829</name>
</gene>
<organism evidence="1 2">
    <name type="scientific">Periplaneta americana</name>
    <name type="common">American cockroach</name>
    <name type="synonym">Blatta americana</name>
    <dbReference type="NCBI Taxonomy" id="6978"/>
    <lineage>
        <taxon>Eukaryota</taxon>
        <taxon>Metazoa</taxon>
        <taxon>Ecdysozoa</taxon>
        <taxon>Arthropoda</taxon>
        <taxon>Hexapoda</taxon>
        <taxon>Insecta</taxon>
        <taxon>Pterygota</taxon>
        <taxon>Neoptera</taxon>
        <taxon>Polyneoptera</taxon>
        <taxon>Dictyoptera</taxon>
        <taxon>Blattodea</taxon>
        <taxon>Blattoidea</taxon>
        <taxon>Blattidae</taxon>
        <taxon>Blattinae</taxon>
        <taxon>Periplaneta</taxon>
    </lineage>
</organism>
<proteinExistence type="predicted"/>
<sequence>MTGLCEGGNEPPGSLKASKEGCYGDVEVGGVVTFRRNFIADFLKAGPMDKTIHTLLNKFKCNGAHIGMSVIEAIRLSIERSPKSVRHLLRELNILHSTVHRRCISHWRSHTACDFFVWDLSKDMCSLNLLPH</sequence>
<evidence type="ECO:0000313" key="2">
    <source>
        <dbReference type="Proteomes" id="UP001148838"/>
    </source>
</evidence>
<protein>
    <submittedName>
        <fullName evidence="1">Uncharacterized protein</fullName>
    </submittedName>
</protein>
<name>A0ABQ8TZZ2_PERAM</name>
<keyword evidence="2" id="KW-1185">Reference proteome</keyword>
<comment type="caution">
    <text evidence="1">The sequence shown here is derived from an EMBL/GenBank/DDBJ whole genome shotgun (WGS) entry which is preliminary data.</text>
</comment>
<evidence type="ECO:0000313" key="1">
    <source>
        <dbReference type="EMBL" id="KAJ4452309.1"/>
    </source>
</evidence>
<reference evidence="1 2" key="1">
    <citation type="journal article" date="2022" name="Allergy">
        <title>Genome assembly and annotation of Periplaneta americana reveal a comprehensive cockroach allergen profile.</title>
        <authorList>
            <person name="Wang L."/>
            <person name="Xiong Q."/>
            <person name="Saelim N."/>
            <person name="Wang L."/>
            <person name="Nong W."/>
            <person name="Wan A.T."/>
            <person name="Shi M."/>
            <person name="Liu X."/>
            <person name="Cao Q."/>
            <person name="Hui J.H.L."/>
            <person name="Sookrung N."/>
            <person name="Leung T.F."/>
            <person name="Tungtrongchitr A."/>
            <person name="Tsui S.K.W."/>
        </authorList>
    </citation>
    <scope>NUCLEOTIDE SEQUENCE [LARGE SCALE GENOMIC DNA]</scope>
    <source>
        <strain evidence="1">PWHHKU_190912</strain>
    </source>
</reference>
<accession>A0ABQ8TZZ2</accession>
<dbReference type="EMBL" id="JAJSOF020000001">
    <property type="protein sequence ID" value="KAJ4452309.1"/>
    <property type="molecule type" value="Genomic_DNA"/>
</dbReference>